<gene>
    <name evidence="1" type="ORF">VF724_21315</name>
</gene>
<name>A0ABU5ZNT4_9BACL</name>
<organism evidence="1 2">
    <name type="scientific">Ferviditalea candida</name>
    <dbReference type="NCBI Taxonomy" id="3108399"/>
    <lineage>
        <taxon>Bacteria</taxon>
        <taxon>Bacillati</taxon>
        <taxon>Bacillota</taxon>
        <taxon>Bacilli</taxon>
        <taxon>Bacillales</taxon>
        <taxon>Paenibacillaceae</taxon>
        <taxon>Ferviditalea</taxon>
    </lineage>
</organism>
<protein>
    <submittedName>
        <fullName evidence="1">IS1380 family transposase</fullName>
    </submittedName>
</protein>
<reference evidence="1" key="1">
    <citation type="submission" date="2023-12" db="EMBL/GenBank/DDBJ databases">
        <title>Fervidustalea candida gen. nov., sp. nov., a novel member of the family Paenibacillaceae isolated from a geothermal area.</title>
        <authorList>
            <person name="Li W.-J."/>
            <person name="Jiao J.-Y."/>
            <person name="Chen Y."/>
        </authorList>
    </citation>
    <scope>NUCLEOTIDE SEQUENCE</scope>
    <source>
        <strain evidence="1">SYSU GA230002</strain>
    </source>
</reference>
<accession>A0ABU5ZNT4</accession>
<feature type="non-terminal residue" evidence="1">
    <location>
        <position position="65"/>
    </location>
</feature>
<keyword evidence="2" id="KW-1185">Reference proteome</keyword>
<comment type="caution">
    <text evidence="1">The sequence shown here is derived from an EMBL/GenBank/DDBJ whole genome shotgun (WGS) entry which is preliminary data.</text>
</comment>
<dbReference type="EMBL" id="JAYJLD010000164">
    <property type="protein sequence ID" value="MEB3104144.1"/>
    <property type="molecule type" value="Genomic_DNA"/>
</dbReference>
<evidence type="ECO:0000313" key="2">
    <source>
        <dbReference type="Proteomes" id="UP001310386"/>
    </source>
</evidence>
<dbReference type="Proteomes" id="UP001310386">
    <property type="component" value="Unassembled WGS sequence"/>
</dbReference>
<proteinExistence type="predicted"/>
<sequence>MHKIKTEFSLHNATNFGGVKVFLEYLEKIKLTKTMRNLSGGKAFNSVFPLPRILLYLIVGWMLGC</sequence>
<evidence type="ECO:0000313" key="1">
    <source>
        <dbReference type="EMBL" id="MEB3104144.1"/>
    </source>
</evidence>